<organism evidence="1 2">
    <name type="scientific">Johnsonella ignava ATCC 51276</name>
    <dbReference type="NCBI Taxonomy" id="679200"/>
    <lineage>
        <taxon>Bacteria</taxon>
        <taxon>Bacillati</taxon>
        <taxon>Bacillota</taxon>
        <taxon>Clostridia</taxon>
        <taxon>Lachnospirales</taxon>
        <taxon>Lachnospiraceae</taxon>
        <taxon>Johnsonella</taxon>
    </lineage>
</organism>
<evidence type="ECO:0000313" key="1">
    <source>
        <dbReference type="EMBL" id="EHI54666.1"/>
    </source>
</evidence>
<keyword evidence="2" id="KW-1185">Reference proteome</keyword>
<accession>G5GKS5</accession>
<sequence>MLPPAKQVSNKNAAMLLNKSITQADQNVNSDNLTYNDALFIMRFSKFKEL</sequence>
<gene>
    <name evidence="1" type="ORF">HMPREF9333_02170</name>
</gene>
<name>G5GKS5_9FIRM</name>
<comment type="caution">
    <text evidence="1">The sequence shown here is derived from an EMBL/GenBank/DDBJ whole genome shotgun (WGS) entry which is preliminary data.</text>
</comment>
<dbReference type="EMBL" id="ACZL01000046">
    <property type="protein sequence ID" value="EHI54666.1"/>
    <property type="molecule type" value="Genomic_DNA"/>
</dbReference>
<protein>
    <submittedName>
        <fullName evidence="1">Uncharacterized protein</fullName>
    </submittedName>
</protein>
<proteinExistence type="predicted"/>
<evidence type="ECO:0000313" key="2">
    <source>
        <dbReference type="Proteomes" id="UP000003011"/>
    </source>
</evidence>
<dbReference type="HOGENOM" id="CLU_3118726_0_0_9"/>
<dbReference type="AlphaFoldDB" id="G5GKS5"/>
<dbReference type="Proteomes" id="UP000003011">
    <property type="component" value="Unassembled WGS sequence"/>
</dbReference>
<reference evidence="1 2" key="1">
    <citation type="submission" date="2011-08" db="EMBL/GenBank/DDBJ databases">
        <title>The Genome Sequence of Johnsonella ignava ATCC 51276.</title>
        <authorList>
            <consortium name="The Broad Institute Genome Sequencing Platform"/>
            <person name="Earl A."/>
            <person name="Ward D."/>
            <person name="Feldgarden M."/>
            <person name="Gevers D."/>
            <person name="Izard J."/>
            <person name="Blanton J.M."/>
            <person name="Baranova O.V."/>
            <person name="Dewhirst F.E."/>
            <person name="Young S.K."/>
            <person name="Zeng Q."/>
            <person name="Gargeya S."/>
            <person name="Fitzgerald M."/>
            <person name="Haas B."/>
            <person name="Abouelleil A."/>
            <person name="Alvarado L."/>
            <person name="Arachchi H.M."/>
            <person name="Berlin A."/>
            <person name="Brown A."/>
            <person name="Chapman S.B."/>
            <person name="Chen Z."/>
            <person name="Dunbar C."/>
            <person name="Freedman E."/>
            <person name="Gearin G."/>
            <person name="Gellesch M."/>
            <person name="Goldberg J."/>
            <person name="Griggs A."/>
            <person name="Gujja S."/>
            <person name="Heiman D."/>
            <person name="Howarth C."/>
            <person name="Larson L."/>
            <person name="Lui A."/>
            <person name="MacDonald P.J.P."/>
            <person name="Montmayeur A."/>
            <person name="Murphy C."/>
            <person name="Neiman D."/>
            <person name="Pearson M."/>
            <person name="Priest M."/>
            <person name="Roberts A."/>
            <person name="Saif S."/>
            <person name="Shea T."/>
            <person name="Shenoy N."/>
            <person name="Sisk P."/>
            <person name="Stolte C."/>
            <person name="Sykes S."/>
            <person name="Wortman J."/>
            <person name="Nusbaum C."/>
            <person name="Birren B."/>
        </authorList>
    </citation>
    <scope>NUCLEOTIDE SEQUENCE [LARGE SCALE GENOMIC DNA]</scope>
    <source>
        <strain evidence="1 2">ATCC 51276</strain>
    </source>
</reference>